<feature type="domain" description="HTH lysR-type" evidence="5">
    <location>
        <begin position="1"/>
        <end position="59"/>
    </location>
</feature>
<dbReference type="InterPro" id="IPR036390">
    <property type="entry name" value="WH_DNA-bd_sf"/>
</dbReference>
<dbReference type="PANTHER" id="PTHR30537:SF72">
    <property type="entry name" value="LYSR FAMILY TRANSCRIPTIONAL REGULATOR"/>
    <property type="match status" value="1"/>
</dbReference>
<dbReference type="GO" id="GO:0006351">
    <property type="term" value="P:DNA-templated transcription"/>
    <property type="evidence" value="ECO:0007669"/>
    <property type="project" value="TreeGrafter"/>
</dbReference>
<dbReference type="SUPFAM" id="SSF53850">
    <property type="entry name" value="Periplasmic binding protein-like II"/>
    <property type="match status" value="1"/>
</dbReference>
<keyword evidence="2" id="KW-0805">Transcription regulation</keyword>
<dbReference type="Pfam" id="PF03466">
    <property type="entry name" value="LysR_substrate"/>
    <property type="match status" value="1"/>
</dbReference>
<gene>
    <name evidence="6" type="ORF">IDM36_11245</name>
</gene>
<dbReference type="Pfam" id="PF00126">
    <property type="entry name" value="HTH_1"/>
    <property type="match status" value="1"/>
</dbReference>
<evidence type="ECO:0000256" key="1">
    <source>
        <dbReference type="ARBA" id="ARBA00009437"/>
    </source>
</evidence>
<dbReference type="GO" id="GO:0003700">
    <property type="term" value="F:DNA-binding transcription factor activity"/>
    <property type="evidence" value="ECO:0007669"/>
    <property type="project" value="InterPro"/>
</dbReference>
<comment type="similarity">
    <text evidence="1">Belongs to the LysR transcriptional regulatory family.</text>
</comment>
<dbReference type="CDD" id="cd08472">
    <property type="entry name" value="PBP2_CrgA_like_3"/>
    <property type="match status" value="1"/>
</dbReference>
<evidence type="ECO:0000256" key="2">
    <source>
        <dbReference type="ARBA" id="ARBA00023015"/>
    </source>
</evidence>
<keyword evidence="3" id="KW-0238">DNA-binding</keyword>
<proteinExistence type="inferred from homology"/>
<evidence type="ECO:0000259" key="5">
    <source>
        <dbReference type="PROSITE" id="PS50931"/>
    </source>
</evidence>
<evidence type="ECO:0000256" key="4">
    <source>
        <dbReference type="ARBA" id="ARBA00023163"/>
    </source>
</evidence>
<dbReference type="InterPro" id="IPR058163">
    <property type="entry name" value="LysR-type_TF_proteobact-type"/>
</dbReference>
<keyword evidence="4" id="KW-0804">Transcription</keyword>
<dbReference type="AlphaFoldDB" id="A0A7T0H2R3"/>
<reference evidence="6" key="1">
    <citation type="submission" date="2020-09" db="EMBL/GenBank/DDBJ databases">
        <title>First Report of a novel Colistin-Resistant species of Enterobacter cloacae complex Producing MCR-5 isolated from hospital sewage water.</title>
        <authorList>
            <person name="Zhou K."/>
        </authorList>
    </citation>
    <scope>NUCLEOTIDE SEQUENCE [LARGE SCALE GENOMIC DNA]</scope>
    <source>
        <strain evidence="6">HSW1412</strain>
    </source>
</reference>
<name>A0A7T0H2R3_9ENTR</name>
<dbReference type="SUPFAM" id="SSF46785">
    <property type="entry name" value="Winged helix' DNA-binding domain"/>
    <property type="match status" value="1"/>
</dbReference>
<dbReference type="FunFam" id="1.10.10.10:FF:000001">
    <property type="entry name" value="LysR family transcriptional regulator"/>
    <property type="match status" value="1"/>
</dbReference>
<dbReference type="GO" id="GO:0043565">
    <property type="term" value="F:sequence-specific DNA binding"/>
    <property type="evidence" value="ECO:0007669"/>
    <property type="project" value="TreeGrafter"/>
</dbReference>
<sequence length="303" mass="33818">MDQLMAMRAFTRVVESGSFTRAADSLNMPIATLSKLVKSLEIHLEIRLLHRTTRRVVTTTEGAEYYEKALRVLIDIEEIDTSFRVSRSTPKGHLRVDVGGSTARDVLIPLLPDFMQRYPDIRIDLGVADRPVDLISGNVDCVIRGGPLDDSTLIARHIGDAEMVTCATLEYLKNHGVPAYPQELRNGHKLVSYLSPVTGRAFPFRFRENGGEQEIRVPHYLGVNESNAHLAAAVAGLGIIQTFGYSIQHHLTAGTLVEILHDWRPKAYPFHVVYPQNRHLTHRLRVFIAWLGEVFPAGLTPGA</sequence>
<dbReference type="Gene3D" id="3.40.190.10">
    <property type="entry name" value="Periplasmic binding protein-like II"/>
    <property type="match status" value="2"/>
</dbReference>
<evidence type="ECO:0000313" key="6">
    <source>
        <dbReference type="EMBL" id="QPK02635.1"/>
    </source>
</evidence>
<dbReference type="Gene3D" id="1.10.10.10">
    <property type="entry name" value="Winged helix-like DNA-binding domain superfamily/Winged helix DNA-binding domain"/>
    <property type="match status" value="1"/>
</dbReference>
<accession>A0A7T0H2R3</accession>
<dbReference type="InterPro" id="IPR036388">
    <property type="entry name" value="WH-like_DNA-bd_sf"/>
</dbReference>
<protein>
    <submittedName>
        <fullName evidence="6">LysR family transcriptional regulator</fullName>
    </submittedName>
</protein>
<dbReference type="PANTHER" id="PTHR30537">
    <property type="entry name" value="HTH-TYPE TRANSCRIPTIONAL REGULATOR"/>
    <property type="match status" value="1"/>
</dbReference>
<dbReference type="EMBL" id="CP061801">
    <property type="protein sequence ID" value="QPK02635.1"/>
    <property type="molecule type" value="Genomic_DNA"/>
</dbReference>
<dbReference type="PROSITE" id="PS50931">
    <property type="entry name" value="HTH_LYSR"/>
    <property type="match status" value="1"/>
</dbReference>
<organism evidence="6">
    <name type="scientific">Enterobacter mori</name>
    <dbReference type="NCBI Taxonomy" id="539813"/>
    <lineage>
        <taxon>Bacteria</taxon>
        <taxon>Pseudomonadati</taxon>
        <taxon>Pseudomonadota</taxon>
        <taxon>Gammaproteobacteria</taxon>
        <taxon>Enterobacterales</taxon>
        <taxon>Enterobacteriaceae</taxon>
        <taxon>Enterobacter</taxon>
    </lineage>
</organism>
<dbReference type="InterPro" id="IPR005119">
    <property type="entry name" value="LysR_subst-bd"/>
</dbReference>
<evidence type="ECO:0000256" key="3">
    <source>
        <dbReference type="ARBA" id="ARBA00023125"/>
    </source>
</evidence>
<dbReference type="InterPro" id="IPR000847">
    <property type="entry name" value="LysR_HTH_N"/>
</dbReference>